<dbReference type="Proteomes" id="UP000060630">
    <property type="component" value="Unassembled WGS sequence"/>
</dbReference>
<dbReference type="InterPro" id="IPR010982">
    <property type="entry name" value="Lambda_DNA-bd_dom_sf"/>
</dbReference>
<dbReference type="AlphaFoldDB" id="A0A106QD08"/>
<gene>
    <name evidence="2" type="ORF">WL29_20915</name>
</gene>
<name>A0A106QD08_9BURK</name>
<dbReference type="SUPFAM" id="SSF47413">
    <property type="entry name" value="lambda repressor-like DNA-binding domains"/>
    <property type="match status" value="1"/>
</dbReference>
<reference evidence="2 3" key="1">
    <citation type="submission" date="2015-11" db="EMBL/GenBank/DDBJ databases">
        <title>Expanding the genomic diversity of Burkholderia species for the development of highly accurate diagnostics.</title>
        <authorList>
            <person name="Sahl J."/>
            <person name="Keim P."/>
            <person name="Wagner D."/>
        </authorList>
    </citation>
    <scope>NUCLEOTIDE SEQUENCE [LARGE SCALE GENOMIC DNA]</scope>
    <source>
        <strain evidence="2 3">MSMB2087WGS</strain>
    </source>
</reference>
<comment type="caution">
    <text evidence="2">The sequence shown here is derived from an EMBL/GenBank/DDBJ whole genome shotgun (WGS) entry which is preliminary data.</text>
</comment>
<dbReference type="Gene3D" id="1.10.260.40">
    <property type="entry name" value="lambda repressor-like DNA-binding domains"/>
    <property type="match status" value="1"/>
</dbReference>
<organism evidence="2 3">
    <name type="scientific">Burkholderia ubonensis</name>
    <dbReference type="NCBI Taxonomy" id="101571"/>
    <lineage>
        <taxon>Bacteria</taxon>
        <taxon>Pseudomonadati</taxon>
        <taxon>Pseudomonadota</taxon>
        <taxon>Betaproteobacteria</taxon>
        <taxon>Burkholderiales</taxon>
        <taxon>Burkholderiaceae</taxon>
        <taxon>Burkholderia</taxon>
        <taxon>Burkholderia cepacia complex</taxon>
    </lineage>
</organism>
<sequence>MSQFDRYTVTEYVEAMRAFMDISKRNFLRDYNFVEDADEPRKGRLPKYKEEPIKALEALVNEKAARCEATDTTVGERYKLARDYMGLNDAQVSRELGVSRELVRRWGSDIHRPTGTHMEALATLLNVPQAWLEEGGEQNLPANSHLGVRVGDEALLWREQLYGMTQVVVSELPDGADEQYGQAYIEWAVFNKFELAQAARRAGGRWQIASNTLLFSPWVPIPEHGLSKRYWTDEVEAIIQEELANKPSVYGAWEAVRQRCEAMGLGPDAYPKRISLHKRVEKDRLRAEKFGVDLNDAVAASVEKYSKQ</sequence>
<evidence type="ECO:0000313" key="3">
    <source>
        <dbReference type="Proteomes" id="UP000060630"/>
    </source>
</evidence>
<proteinExistence type="predicted"/>
<dbReference type="PROSITE" id="PS50943">
    <property type="entry name" value="HTH_CROC1"/>
    <property type="match status" value="1"/>
</dbReference>
<feature type="domain" description="HTH cro/C1-type" evidence="1">
    <location>
        <begin position="79"/>
        <end position="132"/>
    </location>
</feature>
<dbReference type="EMBL" id="LPHD01000049">
    <property type="protein sequence ID" value="KWA83829.1"/>
    <property type="molecule type" value="Genomic_DNA"/>
</dbReference>
<evidence type="ECO:0000313" key="2">
    <source>
        <dbReference type="EMBL" id="KWA83829.1"/>
    </source>
</evidence>
<protein>
    <recommendedName>
        <fullName evidence="1">HTH cro/C1-type domain-containing protein</fullName>
    </recommendedName>
</protein>
<evidence type="ECO:0000259" key="1">
    <source>
        <dbReference type="PROSITE" id="PS50943"/>
    </source>
</evidence>
<dbReference type="RefSeq" id="WP_060192048.1">
    <property type="nucleotide sequence ID" value="NZ_LPHD01000049.1"/>
</dbReference>
<accession>A0A106QD08</accession>
<dbReference type="InterPro" id="IPR001387">
    <property type="entry name" value="Cro/C1-type_HTH"/>
</dbReference>
<dbReference type="CDD" id="cd00093">
    <property type="entry name" value="HTH_XRE"/>
    <property type="match status" value="1"/>
</dbReference>
<dbReference type="GO" id="GO:0003677">
    <property type="term" value="F:DNA binding"/>
    <property type="evidence" value="ECO:0007669"/>
    <property type="project" value="InterPro"/>
</dbReference>